<dbReference type="EMBL" id="JAWIZZ010000046">
    <property type="protein sequence ID" value="KAK5779804.1"/>
    <property type="molecule type" value="Genomic_DNA"/>
</dbReference>
<proteinExistence type="predicted"/>
<keyword evidence="2" id="KW-1185">Reference proteome</keyword>
<dbReference type="Proteomes" id="UP001306508">
    <property type="component" value="Unassembled WGS sequence"/>
</dbReference>
<dbReference type="AlphaFoldDB" id="A0AAN7ZSG2"/>
<evidence type="ECO:0000313" key="1">
    <source>
        <dbReference type="EMBL" id="KAK5779804.1"/>
    </source>
</evidence>
<sequence>MNRYPVYIKYKNDIITRKTTEDTLSSPQDVKSLVIQAFPLVKDKGNLHLFWCKSKEGPLHQLINDQDYTNLAHWHTQNYSSCINVYDSINEVILIDKEEWKQSINKINELFE</sequence>
<name>A0AAN7ZSG2_9SACH</name>
<protein>
    <submittedName>
        <fullName evidence="1">Uncharacterized protein</fullName>
    </submittedName>
</protein>
<comment type="caution">
    <text evidence="1">The sequence shown here is derived from an EMBL/GenBank/DDBJ whole genome shotgun (WGS) entry which is preliminary data.</text>
</comment>
<accession>A0AAN7ZSG2</accession>
<gene>
    <name evidence="1" type="ORF">RI543_002928</name>
</gene>
<evidence type="ECO:0000313" key="2">
    <source>
        <dbReference type="Proteomes" id="UP001306508"/>
    </source>
</evidence>
<reference evidence="2" key="1">
    <citation type="submission" date="2023-07" db="EMBL/GenBank/DDBJ databases">
        <title>A draft genome of Kazachstania heterogenica Y-27499.</title>
        <authorList>
            <person name="Donic C."/>
            <person name="Kralova J.S."/>
            <person name="Fidel L."/>
            <person name="Ben-Dor S."/>
            <person name="Jung S."/>
        </authorList>
    </citation>
    <scope>NUCLEOTIDE SEQUENCE [LARGE SCALE GENOMIC DNA]</scope>
    <source>
        <strain evidence="2">Y27499</strain>
    </source>
</reference>
<organism evidence="1 2">
    <name type="scientific">Arxiozyma heterogenica</name>
    <dbReference type="NCBI Taxonomy" id="278026"/>
    <lineage>
        <taxon>Eukaryota</taxon>
        <taxon>Fungi</taxon>
        <taxon>Dikarya</taxon>
        <taxon>Ascomycota</taxon>
        <taxon>Saccharomycotina</taxon>
        <taxon>Saccharomycetes</taxon>
        <taxon>Saccharomycetales</taxon>
        <taxon>Saccharomycetaceae</taxon>
        <taxon>Arxiozyma</taxon>
    </lineage>
</organism>